<dbReference type="SUPFAM" id="SSF52972">
    <property type="entry name" value="ITPase-like"/>
    <property type="match status" value="1"/>
</dbReference>
<evidence type="ECO:0000313" key="5">
    <source>
        <dbReference type="EMBL" id="WMN07447.1"/>
    </source>
</evidence>
<accession>A0AA51R7A4</accession>
<comment type="subcellular location">
    <subcellularLocation>
        <location evidence="4">Cytoplasm</location>
    </subcellularLocation>
</comment>
<feature type="active site" description="Proton acceptor" evidence="4">
    <location>
        <position position="74"/>
    </location>
</feature>
<keyword evidence="4" id="KW-0963">Cytoplasm</keyword>
<dbReference type="PANTHER" id="PTHR43213:SF5">
    <property type="entry name" value="BIFUNCTIONAL DTTP_UTP PYROPHOSPHATASE_METHYLTRANSFERASE PROTEIN-RELATED"/>
    <property type="match status" value="1"/>
</dbReference>
<dbReference type="CDD" id="cd00555">
    <property type="entry name" value="Maf"/>
    <property type="match status" value="1"/>
</dbReference>
<dbReference type="RefSeq" id="WP_308357588.1">
    <property type="nucleotide sequence ID" value="NZ_CP129970.2"/>
</dbReference>
<evidence type="ECO:0000256" key="4">
    <source>
        <dbReference type="HAMAP-Rule" id="MF_00528"/>
    </source>
</evidence>
<feature type="site" description="Important for substrate specificity" evidence="4">
    <location>
        <position position="157"/>
    </location>
</feature>
<comment type="function">
    <text evidence="4">Nucleoside triphosphate pyrophosphatase that hydrolyzes dTTP and UTP. May have a dual role in cell division arrest and in preventing the incorporation of modified nucleotides into cellular nucleic acids.</text>
</comment>
<keyword evidence="6" id="KW-1185">Reference proteome</keyword>
<evidence type="ECO:0000256" key="2">
    <source>
        <dbReference type="ARBA" id="ARBA00022801"/>
    </source>
</evidence>
<evidence type="ECO:0000256" key="3">
    <source>
        <dbReference type="ARBA" id="ARBA00023080"/>
    </source>
</evidence>
<dbReference type="EMBL" id="CP129970">
    <property type="protein sequence ID" value="WMN07447.1"/>
    <property type="molecule type" value="Genomic_DNA"/>
</dbReference>
<name>A0AA51R7A4_9BACT</name>
<dbReference type="NCBIfam" id="TIGR00172">
    <property type="entry name" value="maf"/>
    <property type="match status" value="1"/>
</dbReference>
<keyword evidence="3 4" id="KW-0546">Nucleotide metabolism</keyword>
<proteinExistence type="inferred from homology"/>
<evidence type="ECO:0000313" key="6">
    <source>
        <dbReference type="Proteomes" id="UP001244443"/>
    </source>
</evidence>
<dbReference type="GO" id="GO:0009117">
    <property type="term" value="P:nucleotide metabolic process"/>
    <property type="evidence" value="ECO:0007669"/>
    <property type="project" value="UniProtKB-KW"/>
</dbReference>
<dbReference type="InterPro" id="IPR003697">
    <property type="entry name" value="Maf-like"/>
</dbReference>
<dbReference type="AlphaFoldDB" id="A0AA51R7A4"/>
<dbReference type="PIRSF" id="PIRSF006305">
    <property type="entry name" value="Maf"/>
    <property type="match status" value="1"/>
</dbReference>
<dbReference type="Gene3D" id="3.90.950.10">
    <property type="match status" value="1"/>
</dbReference>
<gene>
    <name evidence="5" type="ORF">QYS48_28775</name>
</gene>
<dbReference type="HAMAP" id="MF_00528">
    <property type="entry name" value="Maf"/>
    <property type="match status" value="1"/>
</dbReference>
<dbReference type="InterPro" id="IPR029001">
    <property type="entry name" value="ITPase-like_fam"/>
</dbReference>
<dbReference type="Proteomes" id="UP001244443">
    <property type="component" value="Chromosome"/>
</dbReference>
<feature type="site" description="Important for substrate specificity" evidence="4">
    <location>
        <position position="75"/>
    </location>
</feature>
<dbReference type="GO" id="GO:0047429">
    <property type="term" value="F:nucleoside triphosphate diphosphatase activity"/>
    <property type="evidence" value="ECO:0007669"/>
    <property type="project" value="UniProtKB-EC"/>
</dbReference>
<dbReference type="Pfam" id="PF02545">
    <property type="entry name" value="Maf"/>
    <property type="match status" value="1"/>
</dbReference>
<feature type="site" description="Important for substrate specificity" evidence="4">
    <location>
        <position position="15"/>
    </location>
</feature>
<organism evidence="5 6">
    <name type="scientific">Marivirga arenosa</name>
    <dbReference type="NCBI Taxonomy" id="3059076"/>
    <lineage>
        <taxon>Bacteria</taxon>
        <taxon>Pseudomonadati</taxon>
        <taxon>Bacteroidota</taxon>
        <taxon>Cytophagia</taxon>
        <taxon>Cytophagales</taxon>
        <taxon>Marivirgaceae</taxon>
        <taxon>Marivirga</taxon>
    </lineage>
</organism>
<comment type="cofactor">
    <cofactor evidence="1 4">
        <name>a divalent metal cation</name>
        <dbReference type="ChEBI" id="CHEBI:60240"/>
    </cofactor>
</comment>
<protein>
    <recommendedName>
        <fullName evidence="4">dTTP/UTP pyrophosphatase</fullName>
        <shortName evidence="4">dTTPase/UTPase</shortName>
        <ecNumber evidence="4">3.6.1.9</ecNumber>
    </recommendedName>
    <alternativeName>
        <fullName evidence="4">Nucleoside triphosphate pyrophosphatase</fullName>
    </alternativeName>
    <alternativeName>
        <fullName evidence="4">Nucleotide pyrophosphatase</fullName>
        <shortName evidence="4">Nucleotide PPase</shortName>
    </alternativeName>
</protein>
<comment type="caution">
    <text evidence="4">Lacks conserved residue(s) required for the propagation of feature annotation.</text>
</comment>
<sequence length="196" mass="22392">MNLNYPLILGSKSPRRKEILEKAGFHFITEAKDTEESFPSDMPHNEVAAFLAEKKAKAFSNNDAYYDKIILTADTTVLINNELLEKPANQEEAFEMLLKLSGNVHQVVSGFSILFNDEIQKYSDETLVYFRAVEEDVIWDYIKTHKPFDKAGAYGIQEGLGLTHIEKLEGSYFTVMGLPIHKVYQALYKFSAFHKK</sequence>
<evidence type="ECO:0000256" key="1">
    <source>
        <dbReference type="ARBA" id="ARBA00001968"/>
    </source>
</evidence>
<comment type="catalytic activity">
    <reaction evidence="4">
        <text>UTP + H2O = UMP + diphosphate + H(+)</text>
        <dbReference type="Rhea" id="RHEA:29395"/>
        <dbReference type="ChEBI" id="CHEBI:15377"/>
        <dbReference type="ChEBI" id="CHEBI:15378"/>
        <dbReference type="ChEBI" id="CHEBI:33019"/>
        <dbReference type="ChEBI" id="CHEBI:46398"/>
        <dbReference type="ChEBI" id="CHEBI:57865"/>
        <dbReference type="EC" id="3.6.1.9"/>
    </reaction>
</comment>
<reference evidence="5" key="1">
    <citation type="submission" date="2023-08" db="EMBL/GenBank/DDBJ databases">
        <title>Comparative genomics and taxonomic characterization of three novel marine species of genus Marivirga.</title>
        <authorList>
            <person name="Muhammad N."/>
            <person name="Kim S.-G."/>
        </authorList>
    </citation>
    <scope>NUCLEOTIDE SEQUENCE [LARGE SCALE GENOMIC DNA]</scope>
    <source>
        <strain evidence="5">ABR2-2</strain>
    </source>
</reference>
<comment type="similarity">
    <text evidence="4">Belongs to the Maf family. YhdE subfamily.</text>
</comment>
<dbReference type="EC" id="3.6.1.9" evidence="4"/>
<dbReference type="GO" id="GO:0005737">
    <property type="term" value="C:cytoplasm"/>
    <property type="evidence" value="ECO:0007669"/>
    <property type="project" value="UniProtKB-SubCell"/>
</dbReference>
<comment type="catalytic activity">
    <reaction evidence="4">
        <text>dTTP + H2O = dTMP + diphosphate + H(+)</text>
        <dbReference type="Rhea" id="RHEA:28534"/>
        <dbReference type="ChEBI" id="CHEBI:15377"/>
        <dbReference type="ChEBI" id="CHEBI:15378"/>
        <dbReference type="ChEBI" id="CHEBI:33019"/>
        <dbReference type="ChEBI" id="CHEBI:37568"/>
        <dbReference type="ChEBI" id="CHEBI:63528"/>
        <dbReference type="EC" id="3.6.1.9"/>
    </reaction>
</comment>
<dbReference type="PANTHER" id="PTHR43213">
    <property type="entry name" value="BIFUNCTIONAL DTTP/UTP PYROPHOSPHATASE/METHYLTRANSFERASE PROTEIN-RELATED"/>
    <property type="match status" value="1"/>
</dbReference>
<keyword evidence="2 4" id="KW-0378">Hydrolase</keyword>